<name>A0A2P6QRU6_ROSCH</name>
<evidence type="ECO:0000256" key="3">
    <source>
        <dbReference type="ARBA" id="ARBA00022679"/>
    </source>
</evidence>
<evidence type="ECO:0000256" key="4">
    <source>
        <dbReference type="ARBA" id="ARBA00023136"/>
    </source>
</evidence>
<dbReference type="OrthoDB" id="2019572at2759"/>
<evidence type="ECO:0000256" key="6">
    <source>
        <dbReference type="SAM" id="Phobius"/>
    </source>
</evidence>
<organism evidence="7 8">
    <name type="scientific">Rosa chinensis</name>
    <name type="common">China rose</name>
    <dbReference type="NCBI Taxonomy" id="74649"/>
    <lineage>
        <taxon>Eukaryota</taxon>
        <taxon>Viridiplantae</taxon>
        <taxon>Streptophyta</taxon>
        <taxon>Embryophyta</taxon>
        <taxon>Tracheophyta</taxon>
        <taxon>Spermatophyta</taxon>
        <taxon>Magnoliopsida</taxon>
        <taxon>eudicotyledons</taxon>
        <taxon>Gunneridae</taxon>
        <taxon>Pentapetalae</taxon>
        <taxon>rosids</taxon>
        <taxon>fabids</taxon>
        <taxon>Rosales</taxon>
        <taxon>Rosaceae</taxon>
        <taxon>Rosoideae</taxon>
        <taxon>Rosoideae incertae sedis</taxon>
        <taxon>Rosa</taxon>
    </lineage>
</organism>
<dbReference type="GO" id="GO:0016020">
    <property type="term" value="C:membrane"/>
    <property type="evidence" value="ECO:0007669"/>
    <property type="project" value="UniProtKB-SubCell"/>
</dbReference>
<comment type="caution">
    <text evidence="7">The sequence shown here is derived from an EMBL/GenBank/DDBJ whole genome shotgun (WGS) entry which is preliminary data.</text>
</comment>
<keyword evidence="6" id="KW-0812">Transmembrane</keyword>
<comment type="subcellular location">
    <subcellularLocation>
        <location evidence="1">Membrane</location>
        <topology evidence="1">Single-pass type II membrane protein</topology>
    </subcellularLocation>
</comment>
<keyword evidence="6" id="KW-1133">Transmembrane helix</keyword>
<dbReference type="Pfam" id="PF02485">
    <property type="entry name" value="Branch"/>
    <property type="match status" value="1"/>
</dbReference>
<evidence type="ECO:0000256" key="1">
    <source>
        <dbReference type="ARBA" id="ARBA00004606"/>
    </source>
</evidence>
<dbReference type="STRING" id="74649.A0A2P6QRU6"/>
<dbReference type="EMBL" id="PDCK01000042">
    <property type="protein sequence ID" value="PRQ36902.1"/>
    <property type="molecule type" value="Genomic_DNA"/>
</dbReference>
<evidence type="ECO:0000313" key="8">
    <source>
        <dbReference type="Proteomes" id="UP000238479"/>
    </source>
</evidence>
<keyword evidence="4 6" id="KW-0472">Membrane</keyword>
<protein>
    <submittedName>
        <fullName evidence="7">Putative glucuronosyltransferase</fullName>
        <ecNumber evidence="7">2.4.1.17</ecNumber>
    </submittedName>
</protein>
<evidence type="ECO:0000313" key="7">
    <source>
        <dbReference type="EMBL" id="PRQ36902.1"/>
    </source>
</evidence>
<dbReference type="PANTHER" id="PTHR45719">
    <property type="entry name" value="GLYCOSYLTRANSFERASE"/>
    <property type="match status" value="1"/>
</dbReference>
<keyword evidence="2 7" id="KW-0328">Glycosyltransferase</keyword>
<reference evidence="7 8" key="1">
    <citation type="journal article" date="2018" name="Nat. Genet.">
        <title>The Rosa genome provides new insights in the design of modern roses.</title>
        <authorList>
            <person name="Bendahmane M."/>
        </authorList>
    </citation>
    <scope>NUCLEOTIDE SEQUENCE [LARGE SCALE GENOMIC DNA]</scope>
    <source>
        <strain evidence="8">cv. Old Blush</strain>
    </source>
</reference>
<gene>
    <name evidence="7" type="ORF">RchiOBHm_Chr4g0396651</name>
</gene>
<dbReference type="GO" id="GO:0015020">
    <property type="term" value="F:glucuronosyltransferase activity"/>
    <property type="evidence" value="ECO:0007669"/>
    <property type="project" value="UniProtKB-EC"/>
</dbReference>
<dbReference type="InterPro" id="IPR003406">
    <property type="entry name" value="Glyco_trans_14"/>
</dbReference>
<evidence type="ECO:0000256" key="5">
    <source>
        <dbReference type="ARBA" id="ARBA00023180"/>
    </source>
</evidence>
<proteinExistence type="predicted"/>
<keyword evidence="3 7" id="KW-0808">Transferase</keyword>
<dbReference type="InterPro" id="IPR044610">
    <property type="entry name" value="GLCAT14A/B/C"/>
</dbReference>
<evidence type="ECO:0000256" key="2">
    <source>
        <dbReference type="ARBA" id="ARBA00022676"/>
    </source>
</evidence>
<dbReference type="Gramene" id="PRQ36902">
    <property type="protein sequence ID" value="PRQ36902"/>
    <property type="gene ID" value="RchiOBHm_Chr4g0396651"/>
</dbReference>
<dbReference type="AlphaFoldDB" id="A0A2P6QRU6"/>
<dbReference type="OMA" id="PNHQPHR"/>
<dbReference type="EC" id="2.4.1.17" evidence="7"/>
<dbReference type="Proteomes" id="UP000238479">
    <property type="component" value="Chromosome 4"/>
</dbReference>
<keyword evidence="5" id="KW-0325">Glycoprotein</keyword>
<dbReference type="PANTHER" id="PTHR45719:SF10">
    <property type="entry name" value="CORE-2_I-BRANCHING BETA-1,6-N-ACETYLGLUCOSAMINYLTRANSFERASE FAMILY PROTEIN"/>
    <property type="match status" value="1"/>
</dbReference>
<keyword evidence="8" id="KW-1185">Reference proteome</keyword>
<sequence>MSSSSPTLNPTHRLTLQEAMQNSDHPPPPSPFPSNPSFKDRFLVFLIIFASSLFALLVFLTLSSSSPSSSASLTYATLSPPSSSSSFSPPSSPHMPPDPFLFPTQQSHRVIYHDNNSSDPTPPSLAYLLSGSKGDLGRILRLLHATYHPRNQYLLHLDRFASQTDRDQLALKVQSVPIFRAAQNVHLIGKADFVYRKGSSSISFTLHGASILLRLSANWDWFISLTVDDYPLLKQDDLLHILSFLPKDLNFVNHSSYIGWRESKRLKPVIVDPGLYLSEKNVMFYAAQKRVLPNAYRLFTGASFNILSRNFMEFCVLGIDNLPRTLLMYFANTASSLSDYFPTVICNSRQFNKTVLNHNLLYANFDTPPKEKHPLLNSSDFDVMVRNGAAFATGFRSDDPILDRIDREILERRRGKVVPGGWCLGGFGNDTCSIWGDADILRPSPRARGLEKLLVGLLSNGTFRSHQCIYE</sequence>
<accession>A0A2P6QRU6</accession>
<feature type="transmembrane region" description="Helical" evidence="6">
    <location>
        <begin position="42"/>
        <end position="62"/>
    </location>
</feature>